<dbReference type="EMBL" id="DVHB01000084">
    <property type="protein sequence ID" value="HIR39734.1"/>
    <property type="molecule type" value="Genomic_DNA"/>
</dbReference>
<accession>A0A9D1DBW9</accession>
<keyword evidence="1" id="KW-0812">Transmembrane</keyword>
<evidence type="ECO:0000313" key="2">
    <source>
        <dbReference type="EMBL" id="HIR39734.1"/>
    </source>
</evidence>
<evidence type="ECO:0000313" key="3">
    <source>
        <dbReference type="Proteomes" id="UP000824179"/>
    </source>
</evidence>
<sequence length="165" mass="17710">MKSIVHDEQYGEIVLEESFWTGKKQLTIGNIKPEKLSKNTFSFNDGEKFVSVTLKGNSMTGVKMIVGERTIQLTPPLKWYDIVLALPGFILILVWGNSVSLCSILPVVGGAIGGGLSAVLAFITFIAIKSTNKIWLKILIALAGAAVTFLICWGIGEAIVAALTA</sequence>
<protein>
    <submittedName>
        <fullName evidence="2">Uncharacterized protein</fullName>
    </submittedName>
</protein>
<reference evidence="2" key="1">
    <citation type="submission" date="2020-10" db="EMBL/GenBank/DDBJ databases">
        <authorList>
            <person name="Gilroy R."/>
        </authorList>
    </citation>
    <scope>NUCLEOTIDE SEQUENCE</scope>
    <source>
        <strain evidence="2">ChiW25-3613</strain>
    </source>
</reference>
<keyword evidence="1" id="KW-1133">Transmembrane helix</keyword>
<reference evidence="2" key="2">
    <citation type="journal article" date="2021" name="PeerJ">
        <title>Extensive microbial diversity within the chicken gut microbiome revealed by metagenomics and culture.</title>
        <authorList>
            <person name="Gilroy R."/>
            <person name="Ravi A."/>
            <person name="Getino M."/>
            <person name="Pursley I."/>
            <person name="Horton D.L."/>
            <person name="Alikhan N.F."/>
            <person name="Baker D."/>
            <person name="Gharbi K."/>
            <person name="Hall N."/>
            <person name="Watson M."/>
            <person name="Adriaenssens E.M."/>
            <person name="Foster-Nyarko E."/>
            <person name="Jarju S."/>
            <person name="Secka A."/>
            <person name="Antonio M."/>
            <person name="Oren A."/>
            <person name="Chaudhuri R.R."/>
            <person name="La Ragione R."/>
            <person name="Hildebrand F."/>
            <person name="Pallen M.J."/>
        </authorList>
    </citation>
    <scope>NUCLEOTIDE SEQUENCE</scope>
    <source>
        <strain evidence="2">ChiW25-3613</strain>
    </source>
</reference>
<comment type="caution">
    <text evidence="2">The sequence shown here is derived from an EMBL/GenBank/DDBJ whole genome shotgun (WGS) entry which is preliminary data.</text>
</comment>
<feature type="transmembrane region" description="Helical" evidence="1">
    <location>
        <begin position="104"/>
        <end position="127"/>
    </location>
</feature>
<dbReference type="AlphaFoldDB" id="A0A9D1DBW9"/>
<feature type="transmembrane region" description="Helical" evidence="1">
    <location>
        <begin position="134"/>
        <end position="156"/>
    </location>
</feature>
<gene>
    <name evidence="2" type="ORF">IAB90_05045</name>
</gene>
<dbReference type="Proteomes" id="UP000824179">
    <property type="component" value="Unassembled WGS sequence"/>
</dbReference>
<keyword evidence="1" id="KW-0472">Membrane</keyword>
<proteinExistence type="predicted"/>
<organism evidence="2 3">
    <name type="scientific">Candidatus Coproplasma stercoripullorum</name>
    <dbReference type="NCBI Taxonomy" id="2840751"/>
    <lineage>
        <taxon>Bacteria</taxon>
        <taxon>Bacillati</taxon>
        <taxon>Bacillota</taxon>
        <taxon>Clostridia</taxon>
        <taxon>Eubacteriales</taxon>
        <taxon>Candidatus Coproplasma</taxon>
    </lineage>
</organism>
<feature type="transmembrane region" description="Helical" evidence="1">
    <location>
        <begin position="79"/>
        <end position="98"/>
    </location>
</feature>
<name>A0A9D1DBW9_9FIRM</name>
<evidence type="ECO:0000256" key="1">
    <source>
        <dbReference type="SAM" id="Phobius"/>
    </source>
</evidence>